<proteinExistence type="predicted"/>
<gene>
    <name evidence="1" type="ORF">LCGC14_2874500</name>
</gene>
<organism evidence="1">
    <name type="scientific">marine sediment metagenome</name>
    <dbReference type="NCBI Taxonomy" id="412755"/>
    <lineage>
        <taxon>unclassified sequences</taxon>
        <taxon>metagenomes</taxon>
        <taxon>ecological metagenomes</taxon>
    </lineage>
</organism>
<protein>
    <submittedName>
        <fullName evidence="1">Uncharacterized protein</fullName>
    </submittedName>
</protein>
<sequence>IQPPQSSQMQAAVQEMKRFNEETERLHSENIERIAEETKKAGEEAEKTGDKFADFVLRVKDLEQLSKRILPGFSQAIGGISAIIDTLGPTTNQFGESISNLVKRTSMDEMAHGFESVQKYANLAAEQIALIDMARAEKDFEAVEQHTRLLGLALADVEKATGNLKQALEGTLKPLEKQLELVSAIKDLRQLDLDISQQLYGTPALAVQAQLELVKTMQMEKETLEAQLVTTQSIIAQQLVQGKTEKDIFFLRMKELDLSKKIKGATRDQLVLIRKIRDGYLDAVTAQAFGAGRFQKVLITQEQSLGRGLLKGVVKPNFLLGQAGAAAGASRADPYRFSAQGMGFLESLGGQIMSPQDVAKAVYERVSNIADPLSKASALQSADIFMNIMSG</sequence>
<comment type="caution">
    <text evidence="1">The sequence shown here is derived from an EMBL/GenBank/DDBJ whole genome shotgun (WGS) entry which is preliminary data.</text>
</comment>
<feature type="non-terminal residue" evidence="1">
    <location>
        <position position="391"/>
    </location>
</feature>
<feature type="non-terminal residue" evidence="1">
    <location>
        <position position="1"/>
    </location>
</feature>
<dbReference type="AlphaFoldDB" id="A0A0F9AA62"/>
<evidence type="ECO:0000313" key="1">
    <source>
        <dbReference type="EMBL" id="KKK75359.1"/>
    </source>
</evidence>
<dbReference type="EMBL" id="LAZR01055904">
    <property type="protein sequence ID" value="KKK75359.1"/>
    <property type="molecule type" value="Genomic_DNA"/>
</dbReference>
<reference evidence="1" key="1">
    <citation type="journal article" date="2015" name="Nature">
        <title>Complex archaea that bridge the gap between prokaryotes and eukaryotes.</title>
        <authorList>
            <person name="Spang A."/>
            <person name="Saw J.H."/>
            <person name="Jorgensen S.L."/>
            <person name="Zaremba-Niedzwiedzka K."/>
            <person name="Martijn J."/>
            <person name="Lind A.E."/>
            <person name="van Eijk R."/>
            <person name="Schleper C."/>
            <person name="Guy L."/>
            <person name="Ettema T.J."/>
        </authorList>
    </citation>
    <scope>NUCLEOTIDE SEQUENCE</scope>
</reference>
<accession>A0A0F9AA62</accession>
<name>A0A0F9AA62_9ZZZZ</name>